<keyword evidence="3" id="KW-1185">Reference proteome</keyword>
<feature type="domain" description="TIR" evidence="1">
    <location>
        <begin position="225"/>
        <end position="365"/>
    </location>
</feature>
<gene>
    <name evidence="2" type="ORF">LQG66_18850</name>
</gene>
<accession>A0ABY3R2D2</accession>
<dbReference type="InterPro" id="IPR000157">
    <property type="entry name" value="TIR_dom"/>
</dbReference>
<dbReference type="InterPro" id="IPR001646">
    <property type="entry name" value="5peptide_repeat"/>
</dbReference>
<dbReference type="PROSITE" id="PS50104">
    <property type="entry name" value="TIR"/>
    <property type="match status" value="1"/>
</dbReference>
<dbReference type="PANTHER" id="PTHR14136:SF17">
    <property type="entry name" value="BTB_POZ DOMAIN-CONTAINING PROTEIN KCTD9"/>
    <property type="match status" value="1"/>
</dbReference>
<dbReference type="SUPFAM" id="SSF52200">
    <property type="entry name" value="Toll/Interleukin receptor TIR domain"/>
    <property type="match status" value="1"/>
</dbReference>
<dbReference type="InterPro" id="IPR051082">
    <property type="entry name" value="Pentapeptide-BTB/POZ_domain"/>
</dbReference>
<dbReference type="SUPFAM" id="SSF141571">
    <property type="entry name" value="Pentapeptide repeat-like"/>
    <property type="match status" value="1"/>
</dbReference>
<keyword evidence="2" id="KW-0675">Receptor</keyword>
<dbReference type="RefSeq" id="WP_231317191.1">
    <property type="nucleotide sequence ID" value="NZ_CP088156.1"/>
</dbReference>
<dbReference type="Gene3D" id="3.40.50.10140">
    <property type="entry name" value="Toll/interleukin-1 receptor homology (TIR) domain"/>
    <property type="match status" value="1"/>
</dbReference>
<dbReference type="Gene3D" id="2.160.20.80">
    <property type="entry name" value="E3 ubiquitin-protein ligase SopA"/>
    <property type="match status" value="1"/>
</dbReference>
<sequence>MAGAMRRRSSGRGISKKKIVDLLKSGSQVWNSWRIFTRFSFSIVVEGISLRGIDLSGANLGDVSFSSVDLSNSNLSRADLSWAKFFECDLHSTNLSASDLGMAIFGDTDLVEANFENARLSGAYFGGCDLLKANLINAQIDNTNFRNSILVETIFSGARTNNTLFIEVDLSKSIGLEMIEHEGPSVADNRTLETSGQLPLAFLRGIGLSDAYIDYLPAIQNQALQHYSCFISHSSKDQAFAARLYADLQAHGVRCWFAPHDLPIGAKTWDSIDEAIRLRDKLLLILSKNAISSDWVEDEVNKAFAEERTRSDIVLVPIKIDNAVMQTSEPWALKLRDQRNIGDFRKWKDHDSYQIALRRLISDLSKKPNISGTP</sequence>
<dbReference type="EMBL" id="CP088156">
    <property type="protein sequence ID" value="UFZ01393.1"/>
    <property type="molecule type" value="Genomic_DNA"/>
</dbReference>
<proteinExistence type="predicted"/>
<evidence type="ECO:0000259" key="1">
    <source>
        <dbReference type="PROSITE" id="PS50104"/>
    </source>
</evidence>
<dbReference type="Pfam" id="PF13676">
    <property type="entry name" value="TIR_2"/>
    <property type="match status" value="1"/>
</dbReference>
<dbReference type="Proteomes" id="UP001431010">
    <property type="component" value="Chromosome"/>
</dbReference>
<name>A0ABY3R2D2_9BRAD</name>
<dbReference type="InterPro" id="IPR035897">
    <property type="entry name" value="Toll_tir_struct_dom_sf"/>
</dbReference>
<evidence type="ECO:0000313" key="3">
    <source>
        <dbReference type="Proteomes" id="UP001431010"/>
    </source>
</evidence>
<organism evidence="2 3">
    <name type="scientific">Bradyrhizobium ontarionense</name>
    <dbReference type="NCBI Taxonomy" id="2898149"/>
    <lineage>
        <taxon>Bacteria</taxon>
        <taxon>Pseudomonadati</taxon>
        <taxon>Pseudomonadota</taxon>
        <taxon>Alphaproteobacteria</taxon>
        <taxon>Hyphomicrobiales</taxon>
        <taxon>Nitrobacteraceae</taxon>
        <taxon>Bradyrhizobium</taxon>
    </lineage>
</organism>
<dbReference type="SMART" id="SM00255">
    <property type="entry name" value="TIR"/>
    <property type="match status" value="1"/>
</dbReference>
<reference evidence="2" key="1">
    <citation type="journal article" date="2024" name="Antonie Van Leeuwenhoek">
        <title>Bradyrhizobium ontarionense sp. nov., a novel bacterial symbiont isolated from Aeschynomene indica (Indian jointvetch), harbours photosynthesis, nitrogen fixation and nitrous oxide (N2O) reductase genes.</title>
        <authorList>
            <person name="Bromfield E.S.P."/>
            <person name="Cloutier S."/>
        </authorList>
    </citation>
    <scope>NUCLEOTIDE SEQUENCE</scope>
    <source>
        <strain evidence="2">A19</strain>
    </source>
</reference>
<dbReference type="PANTHER" id="PTHR14136">
    <property type="entry name" value="BTB_POZ DOMAIN-CONTAINING PROTEIN KCTD9"/>
    <property type="match status" value="1"/>
</dbReference>
<dbReference type="Pfam" id="PF13599">
    <property type="entry name" value="Pentapeptide_4"/>
    <property type="match status" value="1"/>
</dbReference>
<protein>
    <submittedName>
        <fullName evidence="2">Toll/interleukin-1 receptor domain-containing protein</fullName>
    </submittedName>
</protein>
<evidence type="ECO:0000313" key="2">
    <source>
        <dbReference type="EMBL" id="UFZ01393.1"/>
    </source>
</evidence>